<evidence type="ECO:0000313" key="1">
    <source>
        <dbReference type="EMBL" id="SGY88058.1"/>
    </source>
</evidence>
<dbReference type="PATRIC" id="fig|80854.5.peg.1374"/>
<protein>
    <submittedName>
        <fullName evidence="1">Uncharacterized protein</fullName>
    </submittedName>
</protein>
<dbReference type="HOGENOM" id="CLU_160029_0_0_6"/>
<dbReference type="OrthoDB" id="1443546at2"/>
<dbReference type="RefSeq" id="WP_045109633.1">
    <property type="nucleotide sequence ID" value="NZ_CAWRBC010000145.1"/>
</dbReference>
<organism evidence="1 2">
    <name type="scientific">Moritella viscosa</name>
    <dbReference type="NCBI Taxonomy" id="80854"/>
    <lineage>
        <taxon>Bacteria</taxon>
        <taxon>Pseudomonadati</taxon>
        <taxon>Pseudomonadota</taxon>
        <taxon>Gammaproteobacteria</taxon>
        <taxon>Alteromonadales</taxon>
        <taxon>Moritellaceae</taxon>
        <taxon>Moritella</taxon>
    </lineage>
</organism>
<dbReference type="EMBL" id="FPLD01000032">
    <property type="protein sequence ID" value="SGY88058.1"/>
    <property type="molecule type" value="Genomic_DNA"/>
</dbReference>
<sequence length="121" mass="13955">MSKYKLSFGEIIILKPNLAEVIVDNDIEMDLEMVGEYHEFLLSKLEHPFNLLINKVHQYTYTFEAQQHLATLVQIGSMAVVAYSSVTKKCTESLVDVPRPMPWNIKIFNDRRLALDWLANA</sequence>
<accession>A0A090IB49</accession>
<proteinExistence type="predicted"/>
<dbReference type="Proteomes" id="UP000183794">
    <property type="component" value="Unassembled WGS sequence"/>
</dbReference>
<name>A0A090IB49_9GAMM</name>
<dbReference type="AlphaFoldDB" id="A0A090IB49"/>
<gene>
    <name evidence="1" type="ORF">NVI5450_0826</name>
</gene>
<reference evidence="1 2" key="1">
    <citation type="submission" date="2016-11" db="EMBL/GenBank/DDBJ databases">
        <authorList>
            <person name="Jaros S."/>
            <person name="Januszkiewicz K."/>
            <person name="Wedrychowicz H."/>
        </authorList>
    </citation>
    <scope>NUCLEOTIDE SEQUENCE [LARGE SCALE GENOMIC DNA]</scope>
    <source>
        <strain evidence="1">NVI 5450</strain>
    </source>
</reference>
<evidence type="ECO:0000313" key="2">
    <source>
        <dbReference type="Proteomes" id="UP000183794"/>
    </source>
</evidence>
<dbReference type="KEGG" id="mvs:MVIS_1296"/>